<dbReference type="AlphaFoldDB" id="A0A0E9S4Q3"/>
<reference evidence="1" key="1">
    <citation type="submission" date="2014-11" db="EMBL/GenBank/DDBJ databases">
        <authorList>
            <person name="Amaro Gonzalez C."/>
        </authorList>
    </citation>
    <scope>NUCLEOTIDE SEQUENCE</scope>
</reference>
<reference evidence="1" key="2">
    <citation type="journal article" date="2015" name="Fish Shellfish Immunol.">
        <title>Early steps in the European eel (Anguilla anguilla)-Vibrio vulnificus interaction in the gills: Role of the RtxA13 toxin.</title>
        <authorList>
            <person name="Callol A."/>
            <person name="Pajuelo D."/>
            <person name="Ebbesson L."/>
            <person name="Teles M."/>
            <person name="MacKenzie S."/>
            <person name="Amaro C."/>
        </authorList>
    </citation>
    <scope>NUCLEOTIDE SEQUENCE</scope>
</reference>
<name>A0A0E9S4Q3_ANGAN</name>
<accession>A0A0E9S4Q3</accession>
<protein>
    <submittedName>
        <fullName evidence="1">Uncharacterized protein</fullName>
    </submittedName>
</protein>
<evidence type="ECO:0000313" key="1">
    <source>
        <dbReference type="EMBL" id="JAH35508.1"/>
    </source>
</evidence>
<proteinExistence type="predicted"/>
<organism evidence="1">
    <name type="scientific">Anguilla anguilla</name>
    <name type="common">European freshwater eel</name>
    <name type="synonym">Muraena anguilla</name>
    <dbReference type="NCBI Taxonomy" id="7936"/>
    <lineage>
        <taxon>Eukaryota</taxon>
        <taxon>Metazoa</taxon>
        <taxon>Chordata</taxon>
        <taxon>Craniata</taxon>
        <taxon>Vertebrata</taxon>
        <taxon>Euteleostomi</taxon>
        <taxon>Actinopterygii</taxon>
        <taxon>Neopterygii</taxon>
        <taxon>Teleostei</taxon>
        <taxon>Anguilliformes</taxon>
        <taxon>Anguillidae</taxon>
        <taxon>Anguilla</taxon>
    </lineage>
</organism>
<dbReference type="EMBL" id="GBXM01073069">
    <property type="protein sequence ID" value="JAH35508.1"/>
    <property type="molecule type" value="Transcribed_RNA"/>
</dbReference>
<sequence length="65" mass="7329">MVCENILKNLSRRLKLGITTVDCLDNPKPASELQKALVHCCFNREGLKVKKRVSKVKNNAIHSPK</sequence>